<reference evidence="3 4" key="1">
    <citation type="journal article" date="2019" name="Int. J. Syst. Evol. Microbiol.">
        <title>The Global Catalogue of Microorganisms (GCM) 10K type strain sequencing project: providing services to taxonomists for standard genome sequencing and annotation.</title>
        <authorList>
            <consortium name="The Broad Institute Genomics Platform"/>
            <consortium name="The Broad Institute Genome Sequencing Center for Infectious Disease"/>
            <person name="Wu L."/>
            <person name="Ma J."/>
        </authorList>
    </citation>
    <scope>NUCLEOTIDE SEQUENCE [LARGE SCALE GENOMIC DNA]</scope>
    <source>
        <strain evidence="3 4">JCM 6835</strain>
    </source>
</reference>
<accession>A0ABN3RM34</accession>
<feature type="region of interest" description="Disordered" evidence="1">
    <location>
        <begin position="25"/>
        <end position="70"/>
    </location>
</feature>
<dbReference type="Proteomes" id="UP001501666">
    <property type="component" value="Unassembled WGS sequence"/>
</dbReference>
<organism evidence="3 4">
    <name type="scientific">Nonomuraea recticatena</name>
    <dbReference type="NCBI Taxonomy" id="46178"/>
    <lineage>
        <taxon>Bacteria</taxon>
        <taxon>Bacillati</taxon>
        <taxon>Actinomycetota</taxon>
        <taxon>Actinomycetes</taxon>
        <taxon>Streptosporangiales</taxon>
        <taxon>Streptosporangiaceae</taxon>
        <taxon>Nonomuraea</taxon>
    </lineage>
</organism>
<evidence type="ECO:0000256" key="1">
    <source>
        <dbReference type="SAM" id="MobiDB-lite"/>
    </source>
</evidence>
<dbReference type="RefSeq" id="WP_346146052.1">
    <property type="nucleotide sequence ID" value="NZ_BAAATE010000005.1"/>
</dbReference>
<gene>
    <name evidence="3" type="ORF">GCM10010412_025120</name>
</gene>
<feature type="signal peptide" evidence="2">
    <location>
        <begin position="1"/>
        <end position="29"/>
    </location>
</feature>
<evidence type="ECO:0000313" key="4">
    <source>
        <dbReference type="Proteomes" id="UP001501666"/>
    </source>
</evidence>
<name>A0ABN3RM34_9ACTN</name>
<protein>
    <submittedName>
        <fullName evidence="3">Uncharacterized protein</fullName>
    </submittedName>
</protein>
<sequence length="70" mass="6773">MKIKATLIGISAVLALTAGLAGFSGTAAASPEKPSATSATPAPAPADQRPTVKTTAGPREPVVVAPAYTG</sequence>
<evidence type="ECO:0000256" key="2">
    <source>
        <dbReference type="SAM" id="SignalP"/>
    </source>
</evidence>
<keyword evidence="4" id="KW-1185">Reference proteome</keyword>
<feature type="chain" id="PRO_5045508084" evidence="2">
    <location>
        <begin position="30"/>
        <end position="70"/>
    </location>
</feature>
<feature type="compositionally biased region" description="Low complexity" evidence="1">
    <location>
        <begin position="26"/>
        <end position="41"/>
    </location>
</feature>
<keyword evidence="2" id="KW-0732">Signal</keyword>
<comment type="caution">
    <text evidence="3">The sequence shown here is derived from an EMBL/GenBank/DDBJ whole genome shotgun (WGS) entry which is preliminary data.</text>
</comment>
<dbReference type="EMBL" id="BAAATE010000005">
    <property type="protein sequence ID" value="GAA2655648.1"/>
    <property type="molecule type" value="Genomic_DNA"/>
</dbReference>
<proteinExistence type="predicted"/>
<evidence type="ECO:0000313" key="3">
    <source>
        <dbReference type="EMBL" id="GAA2655648.1"/>
    </source>
</evidence>